<evidence type="ECO:0000313" key="2">
    <source>
        <dbReference type="Proteomes" id="UP000095392"/>
    </source>
</evidence>
<dbReference type="PANTHER" id="PTHR30143:SF0">
    <property type="entry name" value="2-KETO-4-PENTENOATE HYDRATASE"/>
    <property type="match status" value="1"/>
</dbReference>
<protein>
    <submittedName>
        <fullName evidence="1">Fumarylacetoacetate (FAA) hydrolase family protein</fullName>
    </submittedName>
</protein>
<dbReference type="Gene3D" id="3.90.850.10">
    <property type="entry name" value="Fumarylacetoacetase-like, C-terminal domain"/>
    <property type="match status" value="1"/>
</dbReference>
<gene>
    <name evidence="1" type="ORF">BFV95_4295</name>
</gene>
<sequence>MASKTQIAEKFTLAFYEKKWPGELCSELKCLSIQEAYEVQDLIVAQHEKKSESVVGYKVGCTSDPIRQQFGLTEPISGRMFSPYIYPSGTTLSHSRYVNCAIEPELVIKFKHEISGQDLDYETIINAIDWVSCGIEIHNFKFWHMPPSSQELICSGGIWAGLVIGEDKVSPEGLRFDRELFQVYRNDQLVCGAQARDIMDGGPLKSLRWLINFLNVQGKVLPAGSIVIPGSPTPLVEVAAGEHITVKIDGVGQVRASFTD</sequence>
<dbReference type="PANTHER" id="PTHR30143">
    <property type="entry name" value="ACID HYDRATASE"/>
    <property type="match status" value="1"/>
</dbReference>
<comment type="caution">
    <text evidence="1">The sequence shown here is derived from an EMBL/GenBank/DDBJ whole genome shotgun (WGS) entry which is preliminary data.</text>
</comment>
<dbReference type="RefSeq" id="WP_069945383.1">
    <property type="nucleotide sequence ID" value="NZ_MIPW01000053.1"/>
</dbReference>
<dbReference type="GO" id="GO:0005737">
    <property type="term" value="C:cytoplasm"/>
    <property type="evidence" value="ECO:0007669"/>
    <property type="project" value="TreeGrafter"/>
</dbReference>
<keyword evidence="1" id="KW-0378">Hydrolase</keyword>
<dbReference type="GO" id="GO:0008684">
    <property type="term" value="F:2-oxopent-4-enoate hydratase activity"/>
    <property type="evidence" value="ECO:0007669"/>
    <property type="project" value="TreeGrafter"/>
</dbReference>
<keyword evidence="2" id="KW-1185">Reference proteome</keyword>
<organism evidence="1 2">
    <name type="scientific">Alteromonas macleodii</name>
    <name type="common">Pseudoalteromonas macleodii</name>
    <dbReference type="NCBI Taxonomy" id="28108"/>
    <lineage>
        <taxon>Bacteria</taxon>
        <taxon>Pseudomonadati</taxon>
        <taxon>Pseudomonadota</taxon>
        <taxon>Gammaproteobacteria</taxon>
        <taxon>Alteromonadales</taxon>
        <taxon>Alteromonadaceae</taxon>
        <taxon>Alteromonas/Salinimonas group</taxon>
        <taxon>Alteromonas</taxon>
    </lineage>
</organism>
<dbReference type="InterPro" id="IPR036663">
    <property type="entry name" value="Fumarylacetoacetase_C_sf"/>
</dbReference>
<proteinExistence type="predicted"/>
<dbReference type="EMBL" id="MIPY01000039">
    <property type="protein sequence ID" value="OES25777.1"/>
    <property type="molecule type" value="Genomic_DNA"/>
</dbReference>
<dbReference type="InterPro" id="IPR050772">
    <property type="entry name" value="Hydratase-Decarb/MhpD_sf"/>
</dbReference>
<name>A0AB36FRK3_ALTMA</name>
<dbReference type="GO" id="GO:0016787">
    <property type="term" value="F:hydrolase activity"/>
    <property type="evidence" value="ECO:0007669"/>
    <property type="project" value="UniProtKB-KW"/>
</dbReference>
<dbReference type="SUPFAM" id="SSF56529">
    <property type="entry name" value="FAH"/>
    <property type="match status" value="1"/>
</dbReference>
<dbReference type="Proteomes" id="UP000095392">
    <property type="component" value="Unassembled WGS sequence"/>
</dbReference>
<reference evidence="1 2" key="1">
    <citation type="submission" date="2016-09" db="EMBL/GenBank/DDBJ databases">
        <title>Draft Genome Sequence of four Alteromonas macleodii strains isolated from copper coupons and grown long-term at elevated copper levels.</title>
        <authorList>
            <person name="Cusick K."/>
            <person name="Dale J."/>
            <person name="Little B."/>
            <person name="Biffinger J."/>
        </authorList>
    </citation>
    <scope>NUCLEOTIDE SEQUENCE [LARGE SCALE GENOMIC DNA]</scope>
    <source>
        <strain evidence="1 2">KCP01</strain>
    </source>
</reference>
<evidence type="ECO:0000313" key="1">
    <source>
        <dbReference type="EMBL" id="OES25777.1"/>
    </source>
</evidence>
<dbReference type="AlphaFoldDB" id="A0AB36FRK3"/>
<accession>A0AB36FRK3</accession>